<sequence length="134" mass="14773">MNWSSMICLQQLNLCISKHARSYTMLVTLISLSSFSERKLVDKLESAALLSPVAYLIHMTTPVRIVAAISFSGETLRWFGLTEFDPKGIALLNYVCSLMEGRSAAGNFFKTVCHLPGVNCYDSMTSVTGSPRLT</sequence>
<organism evidence="1 2">
    <name type="scientific">Musa balbisiana</name>
    <name type="common">Banana</name>
    <dbReference type="NCBI Taxonomy" id="52838"/>
    <lineage>
        <taxon>Eukaryota</taxon>
        <taxon>Viridiplantae</taxon>
        <taxon>Streptophyta</taxon>
        <taxon>Embryophyta</taxon>
        <taxon>Tracheophyta</taxon>
        <taxon>Spermatophyta</taxon>
        <taxon>Magnoliopsida</taxon>
        <taxon>Liliopsida</taxon>
        <taxon>Zingiberales</taxon>
        <taxon>Musaceae</taxon>
        <taxon>Musa</taxon>
    </lineage>
</organism>
<accession>A0A4S8IU87</accession>
<dbReference type="EMBL" id="PYDT01000008">
    <property type="protein sequence ID" value="THU52295.1"/>
    <property type="molecule type" value="Genomic_DNA"/>
</dbReference>
<keyword evidence="2" id="KW-1185">Reference proteome</keyword>
<dbReference type="InterPro" id="IPR029058">
    <property type="entry name" value="AB_hydrolase_fold"/>
</dbReference>
<proteinExistence type="predicted"/>
<evidence type="ECO:0000313" key="2">
    <source>
        <dbReference type="Proteomes" id="UP000317650"/>
    </source>
</evidence>
<dbReference type="STRING" id="52838.A0A4S8IU87"/>
<dbReference type="Gene3D" id="3.40.50.1820">
    <property type="entry name" value="alpha/beta hydrolase"/>
    <property type="match status" value="1"/>
</dbReference>
<dbReference type="AlphaFoldDB" id="A0A4S8IU87"/>
<dbReference type="Proteomes" id="UP000317650">
    <property type="component" value="Chromosome 10"/>
</dbReference>
<gene>
    <name evidence="1" type="ORF">C4D60_Mb10t02480</name>
</gene>
<name>A0A4S8IU87_MUSBA</name>
<comment type="caution">
    <text evidence="1">The sequence shown here is derived from an EMBL/GenBank/DDBJ whole genome shotgun (WGS) entry which is preliminary data.</text>
</comment>
<evidence type="ECO:0000313" key="1">
    <source>
        <dbReference type="EMBL" id="THU52295.1"/>
    </source>
</evidence>
<protein>
    <submittedName>
        <fullName evidence="1">Uncharacterized protein</fullName>
    </submittedName>
</protein>
<reference evidence="1 2" key="1">
    <citation type="journal article" date="2019" name="Nat. Plants">
        <title>Genome sequencing of Musa balbisiana reveals subgenome evolution and function divergence in polyploid bananas.</title>
        <authorList>
            <person name="Yao X."/>
        </authorList>
    </citation>
    <scope>NUCLEOTIDE SEQUENCE [LARGE SCALE GENOMIC DNA]</scope>
    <source>
        <strain evidence="2">cv. DH-PKW</strain>
        <tissue evidence="1">Leaves</tissue>
    </source>
</reference>